<dbReference type="OrthoDB" id="10635266at2759"/>
<proteinExistence type="predicted"/>
<name>A0A1J4JFI2_9EUKA</name>
<evidence type="ECO:0000313" key="2">
    <source>
        <dbReference type="EMBL" id="OHS97425.1"/>
    </source>
</evidence>
<accession>A0A1J4JFI2</accession>
<evidence type="ECO:0000313" key="3">
    <source>
        <dbReference type="Proteomes" id="UP000179807"/>
    </source>
</evidence>
<sequence length="1474" mass="171874">MGLFFIFFIISFLFFLCSLFIRRLTIGLIRKRLMIKYGANNFNLKYGIHTLSIDHISAHGPDSSICVNSFEVSFNFFGYLFNKSPFLNIKVGYISLSFALQNSDVEKKVLPNPLERWIAQRLFIFFTAIFVRSAQIIVENVSVVFLNINKRKVTFNLNHCEMIYKRSSHQILLMTDFHESSIENDEIGPILRIPEVKFDLSSNTQSFKYIIGGMMSEFKYEFDEINLDYSDGQTSVSSIRALIKARRDPSAEIICTIHQFFILFPIFDFNTKIISATINDLSFEQGEISSGPILTTRNGQNLLRSHSMKISKTKFDFQKLDITISTPFLIDLALFKRKFDVDVFNLFVSDRAINSPTTILRFSLSDAHILEFSLKKFSFKEKIITAKSFMLETMFSQSQKHKICECYRASFNYNDPVFAFKCSTGNVFLTNEFAQASFLQETFALIGFLRRQKSGEYEVKKKDISFDIKKLRIEMKTHPLIPKIHKSIEAKRIALLGLQLRQEKALQIIKARQKENINSFSNEDFENTSKKILFNLYKDSLGKIQMKNEEDLFVVQSDDFFTCFDGSAIKSRKEALWELKKSVKSEIKQPVYSNINQNQTKNEHNSNYYESNQNTEINNENKEEDFYFENEMGQFDYGAVKLNTSKTDIIVPRVGKLMSISNFTTSGTMFICKQKAFKKDDFYHFLINCDNKMISYLVPGVSNRTTTVFNIKTNISQLCFRYSHAFEEFQQDYKFGTLLFRRNKFSFRRLRFFDNMRLRYRLKLNMNVQKLEVDYNSKFYTFSPFSFLKIQLPNFSLICDDNETVSASAEELRVRIMNKLEFSSLLTLPNPKINFKMISQSPKNYRRPFFIPIQGHRMNEPTYDPYELYRTHTFAVHFDLSFDENKLASLNLDLIQPLIDCFFVHHPITKYFVIPVEFFHRASDAPTLSYLEFSATLTGLILTMNQNSLFAKIHGNPICIKFSNKEISRINGKTKGKVDLIVETTLLKVQAMIDERLLFETDLTNVLFDLSQSKFVNFKVANIRSEVSSCLMNFLFNPNLPFTFPFKDKETQLPLLIEQDQLQSNFRDRVIFVNIETAVTIFRLENNQLMQSNANSIRFEQRRSDDENAPPMNTVSFVSLNVMTSSKTGVPLITLQNPCYVSCCATNVMYRNLEAGMIMANPTEDDFAFFIPKIKKFVEEVVKNKKIKPPHITHFTGFLKEMKIRLIHEEKNVLASLLGKDFYIEIERSKERFETGKAIIKSLSAVNELVDDDYKFIIQTIREDERKPFFEVTYEKPPQITKCPFFKSILLNISVLTLRIDIPFIKKILSAFPSATMLKAFAFEDVEYFENENEFNENEPTSLELNETSPMKDSISGEISTSWNGHSSNKNGQYRYGKTFNNNSKDYIRKLLLCQNFLFNDFVIKISIRRKEDGVLKELKDRNMNVEKLEYLDFLGDREKMWNDVEQHIIGAYYKSVSKLFFYKKKKSQTKLEI</sequence>
<gene>
    <name evidence="2" type="ORF">TRFO_09413</name>
</gene>
<dbReference type="VEuPathDB" id="TrichDB:TRFO_09413"/>
<keyword evidence="1" id="KW-0812">Transmembrane</keyword>
<dbReference type="Proteomes" id="UP000179807">
    <property type="component" value="Unassembled WGS sequence"/>
</dbReference>
<dbReference type="RefSeq" id="XP_068350562.1">
    <property type="nucleotide sequence ID" value="XM_068494856.1"/>
</dbReference>
<dbReference type="GeneID" id="94829560"/>
<protein>
    <submittedName>
        <fullName evidence="2">Uncharacterized protein</fullName>
    </submittedName>
</protein>
<organism evidence="2 3">
    <name type="scientific">Tritrichomonas foetus</name>
    <dbReference type="NCBI Taxonomy" id="1144522"/>
    <lineage>
        <taxon>Eukaryota</taxon>
        <taxon>Metamonada</taxon>
        <taxon>Parabasalia</taxon>
        <taxon>Tritrichomonadida</taxon>
        <taxon>Tritrichomonadidae</taxon>
        <taxon>Tritrichomonas</taxon>
    </lineage>
</organism>
<evidence type="ECO:0000256" key="1">
    <source>
        <dbReference type="SAM" id="Phobius"/>
    </source>
</evidence>
<keyword evidence="1" id="KW-1133">Transmembrane helix</keyword>
<dbReference type="EMBL" id="MLAK01001115">
    <property type="protein sequence ID" value="OHS97425.1"/>
    <property type="molecule type" value="Genomic_DNA"/>
</dbReference>
<keyword evidence="1" id="KW-0472">Membrane</keyword>
<feature type="transmembrane region" description="Helical" evidence="1">
    <location>
        <begin position="122"/>
        <end position="146"/>
    </location>
</feature>
<reference evidence="2" key="1">
    <citation type="submission" date="2016-10" db="EMBL/GenBank/DDBJ databases">
        <authorList>
            <person name="Benchimol M."/>
            <person name="Almeida L.G."/>
            <person name="Vasconcelos A.T."/>
            <person name="Perreira-Neves A."/>
            <person name="Rosa I.A."/>
            <person name="Tasca T."/>
            <person name="Bogo M.R."/>
            <person name="de Souza W."/>
        </authorList>
    </citation>
    <scope>NUCLEOTIDE SEQUENCE [LARGE SCALE GENOMIC DNA]</scope>
    <source>
        <strain evidence="2">K</strain>
    </source>
</reference>
<comment type="caution">
    <text evidence="2">The sequence shown here is derived from an EMBL/GenBank/DDBJ whole genome shotgun (WGS) entry which is preliminary data.</text>
</comment>
<keyword evidence="3" id="KW-1185">Reference proteome</keyword>
<feature type="transmembrane region" description="Helical" evidence="1">
    <location>
        <begin position="6"/>
        <end position="25"/>
    </location>
</feature>